<dbReference type="PANTHER" id="PTHR47549:SF3">
    <property type="entry name" value="GOLGI APPARATUS MEMBRANE PROTEIN TVP38"/>
    <property type="match status" value="1"/>
</dbReference>
<dbReference type="InterPro" id="IPR051076">
    <property type="entry name" value="Golgi_membrane_TVP38/TMEM64"/>
</dbReference>
<dbReference type="InterPro" id="IPR032816">
    <property type="entry name" value="VTT_dom"/>
</dbReference>
<dbReference type="AlphaFoldDB" id="A0A9N9CBX8"/>
<keyword evidence="6 10" id="KW-0812">Transmembrane</keyword>
<feature type="transmembrane region" description="Helical" evidence="10">
    <location>
        <begin position="201"/>
        <end position="219"/>
    </location>
</feature>
<evidence type="ECO:0000313" key="12">
    <source>
        <dbReference type="EMBL" id="CAG8593476.1"/>
    </source>
</evidence>
<feature type="transmembrane region" description="Helical" evidence="10">
    <location>
        <begin position="246"/>
        <end position="267"/>
    </location>
</feature>
<evidence type="ECO:0000256" key="3">
    <source>
        <dbReference type="ARBA" id="ARBA00008640"/>
    </source>
</evidence>
<dbReference type="GO" id="GO:0000139">
    <property type="term" value="C:Golgi membrane"/>
    <property type="evidence" value="ECO:0007669"/>
    <property type="project" value="UniProtKB-SubCell"/>
</dbReference>
<comment type="similarity">
    <text evidence="3">Belongs to the TVP38/TMEM64 family.</text>
</comment>
<dbReference type="GO" id="GO:0016192">
    <property type="term" value="P:vesicle-mediated transport"/>
    <property type="evidence" value="ECO:0007669"/>
    <property type="project" value="TreeGrafter"/>
</dbReference>
<accession>A0A9N9CBX8</accession>
<name>A0A9N9CBX8_9GLOM</name>
<dbReference type="GO" id="GO:0000022">
    <property type="term" value="P:mitotic spindle elongation"/>
    <property type="evidence" value="ECO:0007669"/>
    <property type="project" value="TreeGrafter"/>
</dbReference>
<evidence type="ECO:0000256" key="8">
    <source>
        <dbReference type="ARBA" id="ARBA00023034"/>
    </source>
</evidence>
<feature type="domain" description="VTT" evidence="11">
    <location>
        <begin position="107"/>
        <end position="221"/>
    </location>
</feature>
<evidence type="ECO:0000256" key="1">
    <source>
        <dbReference type="ARBA" id="ARBA00002978"/>
    </source>
</evidence>
<proteinExistence type="inferred from homology"/>
<evidence type="ECO:0000256" key="7">
    <source>
        <dbReference type="ARBA" id="ARBA00022989"/>
    </source>
</evidence>
<dbReference type="EMBL" id="CAJVPL010001943">
    <property type="protein sequence ID" value="CAG8593476.1"/>
    <property type="molecule type" value="Genomic_DNA"/>
</dbReference>
<reference evidence="12" key="1">
    <citation type="submission" date="2021-06" db="EMBL/GenBank/DDBJ databases">
        <authorList>
            <person name="Kallberg Y."/>
            <person name="Tangrot J."/>
            <person name="Rosling A."/>
        </authorList>
    </citation>
    <scope>NUCLEOTIDE SEQUENCE</scope>
    <source>
        <strain evidence="12">MT106</strain>
    </source>
</reference>
<protein>
    <recommendedName>
        <fullName evidence="4">Golgi apparatus membrane protein TVP38</fullName>
    </recommendedName>
    <alternativeName>
        <fullName evidence="5">Golgi apparatus membrane protein tvp38</fullName>
    </alternativeName>
</protein>
<sequence length="364" mass="40439">MLQEIKSLNTTTNNTSIFRKILTSSRAISTSVTGRLQSPKIAHAHTFPNENTAPTPPSTLNTAMVEVHLDEISSLVVTFTVDGKGFGGALIIYSLIFVTTFPLVIGYSTFVTMAGFTFGFKWGFLISYLGALTGAITVFWLSRKWFRKPVRKLLNNNKQMGAVIRAVEMKGFQLLLLIRLAPYPYNVLNTLLSATHISLRVYAIATAISLFKLVIHVWIGSQISSFTEHLIGKSDSSEIHLDPVKIIPVVIGIAIGLGVIIYVWILARRSIKEVEESMSNEMLEEGCGGEMKQFIPRRPSEYDHDSTDDEYTVEDLPNESTTTFQMEEVILLDSNAGILAQNLLEPVFDIQRRSSHSALHNDGL</sequence>
<keyword evidence="13" id="KW-1185">Reference proteome</keyword>
<keyword evidence="7 10" id="KW-1133">Transmembrane helix</keyword>
<evidence type="ECO:0000256" key="6">
    <source>
        <dbReference type="ARBA" id="ARBA00022692"/>
    </source>
</evidence>
<keyword evidence="9 10" id="KW-0472">Membrane</keyword>
<evidence type="ECO:0000256" key="5">
    <source>
        <dbReference type="ARBA" id="ARBA00020673"/>
    </source>
</evidence>
<feature type="transmembrane region" description="Helical" evidence="10">
    <location>
        <begin position="122"/>
        <end position="141"/>
    </location>
</feature>
<evidence type="ECO:0000256" key="10">
    <source>
        <dbReference type="SAM" id="Phobius"/>
    </source>
</evidence>
<evidence type="ECO:0000256" key="9">
    <source>
        <dbReference type="ARBA" id="ARBA00023136"/>
    </source>
</evidence>
<dbReference type="OrthoDB" id="166803at2759"/>
<comment type="function">
    <text evidence="1">Golgi membrane protein involved in vesicular trafficking and spindle migration.</text>
</comment>
<evidence type="ECO:0000256" key="2">
    <source>
        <dbReference type="ARBA" id="ARBA00004653"/>
    </source>
</evidence>
<dbReference type="PANTHER" id="PTHR47549">
    <property type="entry name" value="GOLGI APPARATUS MEMBRANE PROTEIN TVP38-RELATED"/>
    <property type="match status" value="1"/>
</dbReference>
<evidence type="ECO:0000313" key="13">
    <source>
        <dbReference type="Proteomes" id="UP000789831"/>
    </source>
</evidence>
<dbReference type="Proteomes" id="UP000789831">
    <property type="component" value="Unassembled WGS sequence"/>
</dbReference>
<keyword evidence="8" id="KW-0333">Golgi apparatus</keyword>
<gene>
    <name evidence="12" type="ORF">AGERDE_LOCUS8725</name>
</gene>
<dbReference type="Pfam" id="PF09335">
    <property type="entry name" value="VTT_dom"/>
    <property type="match status" value="1"/>
</dbReference>
<feature type="transmembrane region" description="Helical" evidence="10">
    <location>
        <begin position="90"/>
        <end position="110"/>
    </location>
</feature>
<evidence type="ECO:0000259" key="11">
    <source>
        <dbReference type="Pfam" id="PF09335"/>
    </source>
</evidence>
<organism evidence="12 13">
    <name type="scientific">Ambispora gerdemannii</name>
    <dbReference type="NCBI Taxonomy" id="144530"/>
    <lineage>
        <taxon>Eukaryota</taxon>
        <taxon>Fungi</taxon>
        <taxon>Fungi incertae sedis</taxon>
        <taxon>Mucoromycota</taxon>
        <taxon>Glomeromycotina</taxon>
        <taxon>Glomeromycetes</taxon>
        <taxon>Archaeosporales</taxon>
        <taxon>Ambisporaceae</taxon>
        <taxon>Ambispora</taxon>
    </lineage>
</organism>
<evidence type="ECO:0000256" key="4">
    <source>
        <dbReference type="ARBA" id="ARBA00013533"/>
    </source>
</evidence>
<comment type="caution">
    <text evidence="12">The sequence shown here is derived from an EMBL/GenBank/DDBJ whole genome shotgun (WGS) entry which is preliminary data.</text>
</comment>
<comment type="subcellular location">
    <subcellularLocation>
        <location evidence="2">Golgi apparatus membrane</location>
        <topology evidence="2">Multi-pass membrane protein</topology>
    </subcellularLocation>
</comment>